<dbReference type="AlphaFoldDB" id="Q2LW32"/>
<reference evidence="3 4" key="1">
    <citation type="journal article" date="2007" name="Proc. Natl. Acad. Sci. U.S.A.">
        <title>The genome of Syntrophus aciditrophicus: life at the thermodynamic limit of microbial growth.</title>
        <authorList>
            <person name="McInerney M.J."/>
            <person name="Rohlin L."/>
            <person name="Mouttaki H."/>
            <person name="Kim U."/>
            <person name="Krupp R.S."/>
            <person name="Rios-Hernandez L."/>
            <person name="Sieber J."/>
            <person name="Struchtemeyer C.G."/>
            <person name="Bhattacharyya A."/>
            <person name="Campbell J.W."/>
            <person name="Gunsalus R.P."/>
        </authorList>
    </citation>
    <scope>NUCLEOTIDE SEQUENCE [LARGE SCALE GENOMIC DNA]</scope>
    <source>
        <strain evidence="3 4">SB</strain>
    </source>
</reference>
<accession>Q2LW32</accession>
<dbReference type="Proteomes" id="UP000001933">
    <property type="component" value="Chromosome"/>
</dbReference>
<evidence type="ECO:0000256" key="1">
    <source>
        <dbReference type="ARBA" id="ARBA00022729"/>
    </source>
</evidence>
<keyword evidence="4" id="KW-1185">Reference proteome</keyword>
<protein>
    <submittedName>
        <fullName evidence="3">OmpA-like protein</fullName>
    </submittedName>
</protein>
<evidence type="ECO:0000313" key="4">
    <source>
        <dbReference type="Proteomes" id="UP000001933"/>
    </source>
</evidence>
<dbReference type="STRING" id="56780.SYN_02503"/>
<dbReference type="InParanoid" id="Q2LW32"/>
<dbReference type="Pfam" id="PF13505">
    <property type="entry name" value="OMP_b-brl"/>
    <property type="match status" value="1"/>
</dbReference>
<dbReference type="EMBL" id="CP000252">
    <property type="protein sequence ID" value="ABC78296.1"/>
    <property type="molecule type" value="Genomic_DNA"/>
</dbReference>
<name>Q2LW32_SYNAS</name>
<dbReference type="KEGG" id="sat:SYN_02503"/>
<proteinExistence type="predicted"/>
<dbReference type="HOGENOM" id="CLU_1053476_0_0_7"/>
<evidence type="ECO:0000259" key="2">
    <source>
        <dbReference type="Pfam" id="PF13505"/>
    </source>
</evidence>
<dbReference type="InterPro" id="IPR027385">
    <property type="entry name" value="Beta-barrel_OMP"/>
</dbReference>
<feature type="domain" description="Outer membrane protein beta-barrel" evidence="2">
    <location>
        <begin position="49"/>
        <end position="264"/>
    </location>
</feature>
<organism evidence="3 4">
    <name type="scientific">Syntrophus aciditrophicus (strain SB)</name>
    <dbReference type="NCBI Taxonomy" id="56780"/>
    <lineage>
        <taxon>Bacteria</taxon>
        <taxon>Pseudomonadati</taxon>
        <taxon>Thermodesulfobacteriota</taxon>
        <taxon>Syntrophia</taxon>
        <taxon>Syntrophales</taxon>
        <taxon>Syntrophaceae</taxon>
        <taxon>Syntrophus</taxon>
    </lineage>
</organism>
<gene>
    <name evidence="3" type="ORF">SYN_02503</name>
</gene>
<dbReference type="Gene3D" id="2.40.160.20">
    <property type="match status" value="1"/>
</dbReference>
<dbReference type="SUPFAM" id="SSF56925">
    <property type="entry name" value="OMPA-like"/>
    <property type="match status" value="1"/>
</dbReference>
<dbReference type="InterPro" id="IPR011250">
    <property type="entry name" value="OMP/PagP_B-barrel"/>
</dbReference>
<sequence>MRPRAVSTAVDNISFQSFIPVLKMNCCIPFIQGGLTMKRFCRLLVLFGLVAFLLLATAPAASAQKPGPYIGVFGGLAIPDDLRWGWGDYYDDWGYDEDPDESWALGVKFGYIFPQLSYMAFELEYTCLGDQDYGQTWSYRRSNGDQVIDSYDGDFSAHNVMANLLFRYPYGRVHPYVGFGLGLSMGNITEKGTREVNGQLYDSYDIDEDDAAFATQFILGVNFEIAPNLSAELAYKYFYSEYDIINYDIEAEDHLFTLGLNVHF</sequence>
<keyword evidence="1" id="KW-0732">Signal</keyword>
<evidence type="ECO:0000313" key="3">
    <source>
        <dbReference type="EMBL" id="ABC78296.1"/>
    </source>
</evidence>
<dbReference type="eggNOG" id="COG3637">
    <property type="taxonomic scope" value="Bacteria"/>
</dbReference>